<keyword evidence="6" id="KW-1185">Reference proteome</keyword>
<dbReference type="InterPro" id="IPR038765">
    <property type="entry name" value="Papain-like_cys_pep_sf"/>
</dbReference>
<keyword evidence="2" id="KW-0645">Protease</keyword>
<sequence length="137" mass="15673">MMALMDSIGGYENVVEKPLRRLIDKFAELKIIEHNAYCVVVEDVPKQENNSDCGAFVCRFANELVSESLKPYTFETSSIELRSWIVDAFRKSLMPKFCFTEVLDSQLKLFNEELLAAGYIKVNTKDSAIINLNYQAF</sequence>
<dbReference type="KEGG" id="aqu:109587478"/>
<protein>
    <recommendedName>
        <fullName evidence="4">Ubiquitin-like protease family profile domain-containing protein</fullName>
    </recommendedName>
</protein>
<dbReference type="GO" id="GO:0008234">
    <property type="term" value="F:cysteine-type peptidase activity"/>
    <property type="evidence" value="ECO:0007669"/>
    <property type="project" value="InterPro"/>
</dbReference>
<accession>A0AAN0JR18</accession>
<reference evidence="5" key="2">
    <citation type="submission" date="2024-06" db="UniProtKB">
        <authorList>
            <consortium name="EnsemblMetazoa"/>
        </authorList>
    </citation>
    <scope>IDENTIFICATION</scope>
</reference>
<evidence type="ECO:0000259" key="4">
    <source>
        <dbReference type="Pfam" id="PF02902"/>
    </source>
</evidence>
<dbReference type="Gene3D" id="3.40.395.10">
    <property type="entry name" value="Adenoviral Proteinase, Chain A"/>
    <property type="match status" value="1"/>
</dbReference>
<name>A0AAN0JR18_AMPQE</name>
<reference evidence="6" key="1">
    <citation type="journal article" date="2010" name="Nature">
        <title>The Amphimedon queenslandica genome and the evolution of animal complexity.</title>
        <authorList>
            <person name="Srivastava M."/>
            <person name="Simakov O."/>
            <person name="Chapman J."/>
            <person name="Fahey B."/>
            <person name="Gauthier M.E."/>
            <person name="Mitros T."/>
            <person name="Richards G.S."/>
            <person name="Conaco C."/>
            <person name="Dacre M."/>
            <person name="Hellsten U."/>
            <person name="Larroux C."/>
            <person name="Putnam N.H."/>
            <person name="Stanke M."/>
            <person name="Adamska M."/>
            <person name="Darling A."/>
            <person name="Degnan S.M."/>
            <person name="Oakley T.H."/>
            <person name="Plachetzki D.C."/>
            <person name="Zhai Y."/>
            <person name="Adamski M."/>
            <person name="Calcino A."/>
            <person name="Cummins S.F."/>
            <person name="Goodstein D.M."/>
            <person name="Harris C."/>
            <person name="Jackson D.J."/>
            <person name="Leys S.P."/>
            <person name="Shu S."/>
            <person name="Woodcroft B.J."/>
            <person name="Vervoort M."/>
            <person name="Kosik K.S."/>
            <person name="Manning G."/>
            <person name="Degnan B.M."/>
            <person name="Rokhsar D.S."/>
        </authorList>
    </citation>
    <scope>NUCLEOTIDE SEQUENCE [LARGE SCALE GENOMIC DNA]</scope>
</reference>
<evidence type="ECO:0000256" key="2">
    <source>
        <dbReference type="ARBA" id="ARBA00022670"/>
    </source>
</evidence>
<evidence type="ECO:0000313" key="5">
    <source>
        <dbReference type="EnsemblMetazoa" id="XP_019859288.1"/>
    </source>
</evidence>
<dbReference type="InterPro" id="IPR003653">
    <property type="entry name" value="Peptidase_C48_C"/>
</dbReference>
<dbReference type="EnsemblMetazoa" id="XM_020003729.1">
    <property type="protein sequence ID" value="XP_019859288.1"/>
    <property type="gene ID" value="LOC109587478"/>
</dbReference>
<keyword evidence="3" id="KW-0378">Hydrolase</keyword>
<dbReference type="GO" id="GO:0006508">
    <property type="term" value="P:proteolysis"/>
    <property type="evidence" value="ECO:0007669"/>
    <property type="project" value="UniProtKB-KW"/>
</dbReference>
<dbReference type="GeneID" id="109587478"/>
<organism evidence="5 6">
    <name type="scientific">Amphimedon queenslandica</name>
    <name type="common">Sponge</name>
    <dbReference type="NCBI Taxonomy" id="400682"/>
    <lineage>
        <taxon>Eukaryota</taxon>
        <taxon>Metazoa</taxon>
        <taxon>Porifera</taxon>
        <taxon>Demospongiae</taxon>
        <taxon>Heteroscleromorpha</taxon>
        <taxon>Haplosclerida</taxon>
        <taxon>Niphatidae</taxon>
        <taxon>Amphimedon</taxon>
    </lineage>
</organism>
<dbReference type="RefSeq" id="XP_019859288.1">
    <property type="nucleotide sequence ID" value="XM_020003729.1"/>
</dbReference>
<feature type="domain" description="Ubiquitin-like protease family profile" evidence="4">
    <location>
        <begin position="5"/>
        <end position="93"/>
    </location>
</feature>
<dbReference type="Pfam" id="PF02902">
    <property type="entry name" value="Peptidase_C48"/>
    <property type="match status" value="1"/>
</dbReference>
<dbReference type="AlphaFoldDB" id="A0AAN0JR18"/>
<comment type="similarity">
    <text evidence="1">Belongs to the peptidase C48 family.</text>
</comment>
<evidence type="ECO:0000313" key="6">
    <source>
        <dbReference type="Proteomes" id="UP000007879"/>
    </source>
</evidence>
<proteinExistence type="inferred from homology"/>
<evidence type="ECO:0000256" key="1">
    <source>
        <dbReference type="ARBA" id="ARBA00005234"/>
    </source>
</evidence>
<dbReference type="Proteomes" id="UP000007879">
    <property type="component" value="Unassembled WGS sequence"/>
</dbReference>
<dbReference type="SUPFAM" id="SSF54001">
    <property type="entry name" value="Cysteine proteinases"/>
    <property type="match status" value="1"/>
</dbReference>
<evidence type="ECO:0000256" key="3">
    <source>
        <dbReference type="ARBA" id="ARBA00022801"/>
    </source>
</evidence>